<dbReference type="AlphaFoldDB" id="A0A7V5PQ24"/>
<comment type="caution">
    <text evidence="2">The sequence shown here is derived from an EMBL/GenBank/DDBJ whole genome shotgun (WGS) entry which is preliminary data.</text>
</comment>
<keyword evidence="1" id="KW-1133">Transmembrane helix</keyword>
<name>A0A7V5PQ24_CALAY</name>
<reference evidence="2" key="1">
    <citation type="journal article" date="2020" name="mSystems">
        <title>Genome- and Community-Level Interaction Insights into Carbon Utilization and Element Cycling Functions of Hydrothermarchaeota in Hydrothermal Sediment.</title>
        <authorList>
            <person name="Zhou Z."/>
            <person name="Liu Y."/>
            <person name="Xu W."/>
            <person name="Pan J."/>
            <person name="Luo Z.H."/>
            <person name="Li M."/>
        </authorList>
    </citation>
    <scope>NUCLEOTIDE SEQUENCE [LARGE SCALE GENOMIC DNA]</scope>
    <source>
        <strain evidence="2">HyVt-527</strain>
    </source>
</reference>
<accession>A0A7V5PQ24</accession>
<keyword evidence="1" id="KW-0812">Transmembrane</keyword>
<proteinExistence type="predicted"/>
<dbReference type="Proteomes" id="UP000886124">
    <property type="component" value="Unassembled WGS sequence"/>
</dbReference>
<sequence>MRKRGIWFILAVVLIGGLIGSAMGEVLAYLIPEGVVKQFFLKSITTHLGPGTLDIAILSITLGFAMKINIMGVIGIIIAAYILKWVE</sequence>
<keyword evidence="1" id="KW-0472">Membrane</keyword>
<feature type="transmembrane region" description="Helical" evidence="1">
    <location>
        <begin position="55"/>
        <end position="83"/>
    </location>
</feature>
<organism evidence="2">
    <name type="scientific">Caldithrix abyssi</name>
    <dbReference type="NCBI Taxonomy" id="187145"/>
    <lineage>
        <taxon>Bacteria</taxon>
        <taxon>Pseudomonadati</taxon>
        <taxon>Calditrichota</taxon>
        <taxon>Calditrichia</taxon>
        <taxon>Calditrichales</taxon>
        <taxon>Calditrichaceae</taxon>
        <taxon>Caldithrix</taxon>
    </lineage>
</organism>
<protein>
    <submittedName>
        <fullName evidence="2">DUF4321 domain-containing protein</fullName>
    </submittedName>
</protein>
<dbReference type="InterPro" id="IPR025470">
    <property type="entry name" value="DUF4321"/>
</dbReference>
<dbReference type="EMBL" id="DROD01000528">
    <property type="protein sequence ID" value="HHJ53167.1"/>
    <property type="molecule type" value="Genomic_DNA"/>
</dbReference>
<dbReference type="Pfam" id="PF14209">
    <property type="entry name" value="DUF4321"/>
    <property type="match status" value="1"/>
</dbReference>
<evidence type="ECO:0000313" key="2">
    <source>
        <dbReference type="EMBL" id="HHJ53167.1"/>
    </source>
</evidence>
<evidence type="ECO:0000256" key="1">
    <source>
        <dbReference type="SAM" id="Phobius"/>
    </source>
</evidence>
<gene>
    <name evidence="2" type="ORF">ENJ89_08230</name>
</gene>